<protein>
    <recommendedName>
        <fullName evidence="6">Xylanolytic transcriptional activator regulatory domain-containing protein</fullName>
    </recommendedName>
</protein>
<evidence type="ECO:0000256" key="2">
    <source>
        <dbReference type="ARBA" id="ARBA00022723"/>
    </source>
</evidence>
<gene>
    <name evidence="7" type="ORF">BT63DRAFT_371622</name>
</gene>
<dbReference type="GO" id="GO:0006351">
    <property type="term" value="P:DNA-templated transcription"/>
    <property type="evidence" value="ECO:0007669"/>
    <property type="project" value="InterPro"/>
</dbReference>
<dbReference type="InterPro" id="IPR007219">
    <property type="entry name" value="XnlR_reg_dom"/>
</dbReference>
<dbReference type="Pfam" id="PF04082">
    <property type="entry name" value="Fungal_trans"/>
    <property type="match status" value="1"/>
</dbReference>
<evidence type="ECO:0000313" key="7">
    <source>
        <dbReference type="EMBL" id="KAF2670636.1"/>
    </source>
</evidence>
<dbReference type="GO" id="GO:0005634">
    <property type="term" value="C:nucleus"/>
    <property type="evidence" value="ECO:0007669"/>
    <property type="project" value="UniProtKB-SubCell"/>
</dbReference>
<dbReference type="OrthoDB" id="3862662at2759"/>
<organism evidence="7 8">
    <name type="scientific">Microthyrium microscopicum</name>
    <dbReference type="NCBI Taxonomy" id="703497"/>
    <lineage>
        <taxon>Eukaryota</taxon>
        <taxon>Fungi</taxon>
        <taxon>Dikarya</taxon>
        <taxon>Ascomycota</taxon>
        <taxon>Pezizomycotina</taxon>
        <taxon>Dothideomycetes</taxon>
        <taxon>Dothideomycetes incertae sedis</taxon>
        <taxon>Microthyriales</taxon>
        <taxon>Microthyriaceae</taxon>
        <taxon>Microthyrium</taxon>
    </lineage>
</organism>
<keyword evidence="5" id="KW-0539">Nucleus</keyword>
<accession>A0A6A6UG57</accession>
<comment type="subcellular location">
    <subcellularLocation>
        <location evidence="1">Nucleus</location>
    </subcellularLocation>
</comment>
<evidence type="ECO:0000256" key="1">
    <source>
        <dbReference type="ARBA" id="ARBA00004123"/>
    </source>
</evidence>
<dbReference type="GO" id="GO:0000981">
    <property type="term" value="F:DNA-binding transcription factor activity, RNA polymerase II-specific"/>
    <property type="evidence" value="ECO:0007669"/>
    <property type="project" value="InterPro"/>
</dbReference>
<dbReference type="CDD" id="cd12148">
    <property type="entry name" value="fungal_TF_MHR"/>
    <property type="match status" value="1"/>
</dbReference>
<dbReference type="EMBL" id="MU004234">
    <property type="protein sequence ID" value="KAF2670636.1"/>
    <property type="molecule type" value="Genomic_DNA"/>
</dbReference>
<dbReference type="PANTHER" id="PTHR47338:SF20">
    <property type="entry name" value="ZN(II)2CYS6 TRANSCRIPTION FACTOR (EUROFUNG)"/>
    <property type="match status" value="1"/>
</dbReference>
<dbReference type="InterPro" id="IPR050815">
    <property type="entry name" value="TF_fung"/>
</dbReference>
<dbReference type="Proteomes" id="UP000799302">
    <property type="component" value="Unassembled WGS sequence"/>
</dbReference>
<keyword evidence="3" id="KW-0805">Transcription regulation</keyword>
<feature type="non-terminal residue" evidence="7">
    <location>
        <position position="1"/>
    </location>
</feature>
<keyword evidence="4" id="KW-0804">Transcription</keyword>
<sequence length="451" mass="51100">VDPFRHEALRTPTMLFLVKTEATRVFGSLDRIHEIAVKYFGSIHRRFPIVSRKRFISRLPSLYGTPKTDFLVLSMCIHLIQETPAELRESMQSSLYVTVKGMISLLEATDCHSLEALQCRLLLVFYELGHAIFPNACFSICSCARLARFLGLNKQASNGQSRLNSIDEEERRRAWWAVVNLDRFINLCNGDSLLASEDPTNSDFLPVDDHLWTQENISIVPHATLYTSSDLSAGQFARECQVSHLSGRVIRHVFDPVHDADFRSEEAQQLERTLMAFMPLLMEDGAQFGKYCTFPIAHPDSPLTCIRALLTLYNSKWPDDGAGDASTEVLKAMEPISTAIVGFARQLFGVEEDIAIDQLSPYIPTVFYQSAVVQLRLWDETGEDAYKDGLDFLKGVLLIFQKRWQISGEYSDRNLRRVGSQQTQLTKVADIGLYLAELEKPFPPILMRLLP</sequence>
<keyword evidence="8" id="KW-1185">Reference proteome</keyword>
<dbReference type="AlphaFoldDB" id="A0A6A6UG57"/>
<reference evidence="7" key="1">
    <citation type="journal article" date="2020" name="Stud. Mycol.">
        <title>101 Dothideomycetes genomes: a test case for predicting lifestyles and emergence of pathogens.</title>
        <authorList>
            <person name="Haridas S."/>
            <person name="Albert R."/>
            <person name="Binder M."/>
            <person name="Bloem J."/>
            <person name="Labutti K."/>
            <person name="Salamov A."/>
            <person name="Andreopoulos B."/>
            <person name="Baker S."/>
            <person name="Barry K."/>
            <person name="Bills G."/>
            <person name="Bluhm B."/>
            <person name="Cannon C."/>
            <person name="Castanera R."/>
            <person name="Culley D."/>
            <person name="Daum C."/>
            <person name="Ezra D."/>
            <person name="Gonzalez J."/>
            <person name="Henrissat B."/>
            <person name="Kuo A."/>
            <person name="Liang C."/>
            <person name="Lipzen A."/>
            <person name="Lutzoni F."/>
            <person name="Magnuson J."/>
            <person name="Mondo S."/>
            <person name="Nolan M."/>
            <person name="Ohm R."/>
            <person name="Pangilinan J."/>
            <person name="Park H.-J."/>
            <person name="Ramirez L."/>
            <person name="Alfaro M."/>
            <person name="Sun H."/>
            <person name="Tritt A."/>
            <person name="Yoshinaga Y."/>
            <person name="Zwiers L.-H."/>
            <person name="Turgeon B."/>
            <person name="Goodwin S."/>
            <person name="Spatafora J."/>
            <person name="Crous P."/>
            <person name="Grigoriev I."/>
        </authorList>
    </citation>
    <scope>NUCLEOTIDE SEQUENCE</scope>
    <source>
        <strain evidence="7">CBS 115976</strain>
    </source>
</reference>
<evidence type="ECO:0000256" key="5">
    <source>
        <dbReference type="ARBA" id="ARBA00023242"/>
    </source>
</evidence>
<dbReference type="GO" id="GO:0008270">
    <property type="term" value="F:zinc ion binding"/>
    <property type="evidence" value="ECO:0007669"/>
    <property type="project" value="InterPro"/>
</dbReference>
<dbReference type="GO" id="GO:0003677">
    <property type="term" value="F:DNA binding"/>
    <property type="evidence" value="ECO:0007669"/>
    <property type="project" value="InterPro"/>
</dbReference>
<proteinExistence type="predicted"/>
<evidence type="ECO:0000256" key="3">
    <source>
        <dbReference type="ARBA" id="ARBA00023015"/>
    </source>
</evidence>
<evidence type="ECO:0000256" key="4">
    <source>
        <dbReference type="ARBA" id="ARBA00023163"/>
    </source>
</evidence>
<evidence type="ECO:0000313" key="8">
    <source>
        <dbReference type="Proteomes" id="UP000799302"/>
    </source>
</evidence>
<name>A0A6A6UG57_9PEZI</name>
<feature type="domain" description="Xylanolytic transcriptional activator regulatory" evidence="6">
    <location>
        <begin position="136"/>
        <end position="210"/>
    </location>
</feature>
<evidence type="ECO:0000259" key="6">
    <source>
        <dbReference type="SMART" id="SM00906"/>
    </source>
</evidence>
<keyword evidence="2" id="KW-0479">Metal-binding</keyword>
<dbReference type="PANTHER" id="PTHR47338">
    <property type="entry name" value="ZN(II)2CYS6 TRANSCRIPTION FACTOR (EUROFUNG)-RELATED"/>
    <property type="match status" value="1"/>
</dbReference>
<dbReference type="SMART" id="SM00906">
    <property type="entry name" value="Fungal_trans"/>
    <property type="match status" value="1"/>
</dbReference>